<feature type="compositionally biased region" description="Polar residues" evidence="1">
    <location>
        <begin position="163"/>
        <end position="179"/>
    </location>
</feature>
<dbReference type="PANTHER" id="PTHR33198:SF20">
    <property type="entry name" value="RETROTRANSPOSON GAG DOMAIN-CONTAINING PROTEIN"/>
    <property type="match status" value="1"/>
</dbReference>
<feature type="compositionally biased region" description="Low complexity" evidence="1">
    <location>
        <begin position="190"/>
        <end position="218"/>
    </location>
</feature>
<feature type="non-terminal residue" evidence="2">
    <location>
        <position position="218"/>
    </location>
</feature>
<organism evidence="2">
    <name type="scientific">Corethrella appendiculata</name>
    <dbReference type="NCBI Taxonomy" id="1370023"/>
    <lineage>
        <taxon>Eukaryota</taxon>
        <taxon>Metazoa</taxon>
        <taxon>Ecdysozoa</taxon>
        <taxon>Arthropoda</taxon>
        <taxon>Hexapoda</taxon>
        <taxon>Insecta</taxon>
        <taxon>Pterygota</taxon>
        <taxon>Neoptera</taxon>
        <taxon>Endopterygota</taxon>
        <taxon>Diptera</taxon>
        <taxon>Nematocera</taxon>
        <taxon>Culicoidea</taxon>
        <taxon>Chaoboridae</taxon>
        <taxon>Corethrella</taxon>
    </lineage>
</organism>
<proteinExistence type="evidence at transcript level"/>
<sequence length="218" mass="25788">RFVNYLIAIDVNNPERKKALLLHLAGREVHNIYKNLPELPENERKKTITAENEEREVLLDAFELTKKMLDQHFAPIVNTEYEVFVFRQAAQHSNETINEFYSRLLKLSENCDFQDRDKEIKSQIIATTTSARLRDYAFSKRPTLHRLLEEAMSFEVQSEHSNKMQQKQQLHVTNESTDVNFVKRKKNSQFKKQQQQRSNKHQQNSSSNLQQQQHSKTC</sequence>
<evidence type="ECO:0000256" key="1">
    <source>
        <dbReference type="SAM" id="MobiDB-lite"/>
    </source>
</evidence>
<dbReference type="AlphaFoldDB" id="U5ELN5"/>
<feature type="region of interest" description="Disordered" evidence="1">
    <location>
        <begin position="158"/>
        <end position="218"/>
    </location>
</feature>
<accession>U5ELN5</accession>
<evidence type="ECO:0000313" key="2">
    <source>
        <dbReference type="EMBL" id="JAB55051.1"/>
    </source>
</evidence>
<feature type="non-terminal residue" evidence="2">
    <location>
        <position position="1"/>
    </location>
</feature>
<protein>
    <submittedName>
        <fullName evidence="2">Putative polyprotein</fullName>
    </submittedName>
</protein>
<reference evidence="2" key="1">
    <citation type="journal article" date="2014" name="Insect Biochem. Mol. Biol.">
        <title>An insight into the sialome of the frog biting fly, Corethrella appendiculata.</title>
        <authorList>
            <person name="Ribeiro J.M.C."/>
            <person name="Chagas A.C."/>
            <person name="Pham V.M."/>
            <person name="Lounibos L.P."/>
            <person name="Calvo E."/>
        </authorList>
    </citation>
    <scope>NUCLEOTIDE SEQUENCE</scope>
    <source>
        <tissue evidence="2">Salivary glands</tissue>
    </source>
</reference>
<dbReference type="PANTHER" id="PTHR33198">
    <property type="entry name" value="ANK_REP_REGION DOMAIN-CONTAINING PROTEIN-RELATED"/>
    <property type="match status" value="1"/>
</dbReference>
<dbReference type="EMBL" id="GANO01004820">
    <property type="protein sequence ID" value="JAB55051.1"/>
    <property type="molecule type" value="mRNA"/>
</dbReference>
<name>U5ELN5_9DIPT</name>